<evidence type="ECO:0000313" key="3">
    <source>
        <dbReference type="EMBL" id="UQX88647.1"/>
    </source>
</evidence>
<sequence length="264" mass="27520">MFTSRVSTVRVVTRYAVAASSAVLAAAALAAVTGAGAGASTPPSCSNAVLRVTHAPQQGATGHGSVVVLFRNAGPAACTLFGYPGFDAISASGHVLAHARRTLNGFAGGATAVRTITLPSHGYASATAEWMNFNPQTSGPCAFSHTVNSTPPNTTRTTSLTIGASVCDLQIHPVVAGTTHNDAFARAQVKWMEGAKVSSAQHNAYWIPADHYLKADGSTYAPEIHWLEQLIHLPITGQTHAQNVAYRTDIHNLNLFFGTPGLYG</sequence>
<evidence type="ECO:0000259" key="2">
    <source>
        <dbReference type="Pfam" id="PF14016"/>
    </source>
</evidence>
<organism evidence="3 4">
    <name type="scientific">Jatrophihabitans telluris</name>
    <dbReference type="NCBI Taxonomy" id="2038343"/>
    <lineage>
        <taxon>Bacteria</taxon>
        <taxon>Bacillati</taxon>
        <taxon>Actinomycetota</taxon>
        <taxon>Actinomycetes</taxon>
        <taxon>Jatrophihabitantales</taxon>
        <taxon>Jatrophihabitantaceae</taxon>
        <taxon>Jatrophihabitans</taxon>
    </lineage>
</organism>
<proteinExistence type="predicted"/>
<dbReference type="Pfam" id="PF14016">
    <property type="entry name" value="DUF4232"/>
    <property type="match status" value="1"/>
</dbReference>
<reference evidence="3" key="2">
    <citation type="submission" date="2022-05" db="EMBL/GenBank/DDBJ databases">
        <authorList>
            <person name="Kim J.-S."/>
            <person name="Lee K."/>
            <person name="Suh M."/>
            <person name="Eom M."/>
            <person name="Kim J.-S."/>
            <person name="Kim D.-S."/>
            <person name="Ko S.-H."/>
            <person name="Shin Y."/>
            <person name="Lee J.-S."/>
        </authorList>
    </citation>
    <scope>NUCLEOTIDE SEQUENCE</scope>
    <source>
        <strain evidence="3">N237</strain>
    </source>
</reference>
<evidence type="ECO:0000313" key="4">
    <source>
        <dbReference type="Proteomes" id="UP001056336"/>
    </source>
</evidence>
<feature type="chain" id="PRO_5046288873" evidence="1">
    <location>
        <begin position="31"/>
        <end position="264"/>
    </location>
</feature>
<feature type="domain" description="DUF4232" evidence="2">
    <location>
        <begin position="45"/>
        <end position="165"/>
    </location>
</feature>
<reference evidence="3" key="1">
    <citation type="journal article" date="2018" name="Int. J. Syst. Evol. Microbiol.">
        <title>Jatrophihabitans telluris sp. nov., isolated from sediment soil of lava forest wetlands and the emended description of the genus Jatrophihabitans.</title>
        <authorList>
            <person name="Lee K.C."/>
            <person name="Suh M.K."/>
            <person name="Eom M.K."/>
            <person name="Kim K.K."/>
            <person name="Kim J.S."/>
            <person name="Kim D.S."/>
            <person name="Ko S.H."/>
            <person name="Shin Y.K."/>
            <person name="Lee J.S."/>
        </authorList>
    </citation>
    <scope>NUCLEOTIDE SEQUENCE</scope>
    <source>
        <strain evidence="3">N237</strain>
    </source>
</reference>
<gene>
    <name evidence="3" type="ORF">M6D93_01285</name>
</gene>
<name>A0ABY4QZY1_9ACTN</name>
<feature type="signal peptide" evidence="1">
    <location>
        <begin position="1"/>
        <end position="30"/>
    </location>
</feature>
<dbReference type="EMBL" id="CP097332">
    <property type="protein sequence ID" value="UQX88647.1"/>
    <property type="molecule type" value="Genomic_DNA"/>
</dbReference>
<dbReference type="Proteomes" id="UP001056336">
    <property type="component" value="Chromosome"/>
</dbReference>
<dbReference type="RefSeq" id="WP_249772339.1">
    <property type="nucleotide sequence ID" value="NZ_CP097332.1"/>
</dbReference>
<evidence type="ECO:0000256" key="1">
    <source>
        <dbReference type="SAM" id="SignalP"/>
    </source>
</evidence>
<dbReference type="InterPro" id="IPR025326">
    <property type="entry name" value="DUF4232"/>
</dbReference>
<keyword evidence="1" id="KW-0732">Signal</keyword>
<protein>
    <submittedName>
        <fullName evidence="3">DUF4232 domain-containing protein</fullName>
    </submittedName>
</protein>
<keyword evidence="4" id="KW-1185">Reference proteome</keyword>
<accession>A0ABY4QZY1</accession>